<dbReference type="Pfam" id="PF15242">
    <property type="entry name" value="FAM53"/>
    <property type="match status" value="1"/>
</dbReference>
<evidence type="ECO:0000256" key="2">
    <source>
        <dbReference type="SAM" id="MobiDB-lite"/>
    </source>
</evidence>
<reference evidence="3 4" key="1">
    <citation type="submission" date="2024-04" db="EMBL/GenBank/DDBJ databases">
        <authorList>
            <consortium name="Genoscope - CEA"/>
            <person name="William W."/>
        </authorList>
    </citation>
    <scope>NUCLEOTIDE SEQUENCE [LARGE SCALE GENOMIC DNA]</scope>
</reference>
<dbReference type="PANTHER" id="PTHR28567:SF3">
    <property type="entry name" value="PROTEIN FAM53A-LIKE ISOFORM X1"/>
    <property type="match status" value="1"/>
</dbReference>
<feature type="region of interest" description="Disordered" evidence="2">
    <location>
        <begin position="202"/>
        <end position="226"/>
    </location>
</feature>
<feature type="region of interest" description="Disordered" evidence="2">
    <location>
        <begin position="423"/>
        <end position="458"/>
    </location>
</feature>
<accession>A0AAV2HLU2</accession>
<proteinExistence type="inferred from homology"/>
<dbReference type="EMBL" id="CAXITT010000132">
    <property type="protein sequence ID" value="CAL1533063.1"/>
    <property type="molecule type" value="Genomic_DNA"/>
</dbReference>
<dbReference type="Proteomes" id="UP001497497">
    <property type="component" value="Unassembled WGS sequence"/>
</dbReference>
<dbReference type="InterPro" id="IPR029356">
    <property type="entry name" value="FAM53"/>
</dbReference>
<evidence type="ECO:0000313" key="3">
    <source>
        <dbReference type="EMBL" id="CAL1533063.1"/>
    </source>
</evidence>
<organism evidence="3 4">
    <name type="scientific">Lymnaea stagnalis</name>
    <name type="common">Great pond snail</name>
    <name type="synonym">Helix stagnalis</name>
    <dbReference type="NCBI Taxonomy" id="6523"/>
    <lineage>
        <taxon>Eukaryota</taxon>
        <taxon>Metazoa</taxon>
        <taxon>Spiralia</taxon>
        <taxon>Lophotrochozoa</taxon>
        <taxon>Mollusca</taxon>
        <taxon>Gastropoda</taxon>
        <taxon>Heterobranchia</taxon>
        <taxon>Euthyneura</taxon>
        <taxon>Panpulmonata</taxon>
        <taxon>Hygrophila</taxon>
        <taxon>Lymnaeoidea</taxon>
        <taxon>Lymnaeidae</taxon>
        <taxon>Lymnaea</taxon>
    </lineage>
</organism>
<feature type="region of interest" description="Disordered" evidence="2">
    <location>
        <begin position="67"/>
        <end position="90"/>
    </location>
</feature>
<dbReference type="GO" id="GO:0006606">
    <property type="term" value="P:protein import into nucleus"/>
    <property type="evidence" value="ECO:0007669"/>
    <property type="project" value="TreeGrafter"/>
</dbReference>
<comment type="caution">
    <text evidence="3">The sequence shown here is derived from an EMBL/GenBank/DDBJ whole genome shotgun (WGS) entry which is preliminary data.</text>
</comment>
<dbReference type="AlphaFoldDB" id="A0AAV2HLU2"/>
<comment type="similarity">
    <text evidence="1">Belongs to the FAM53 family.</text>
</comment>
<feature type="compositionally biased region" description="Basic and acidic residues" evidence="2">
    <location>
        <begin position="67"/>
        <end position="80"/>
    </location>
</feature>
<feature type="compositionally biased region" description="Polar residues" evidence="2">
    <location>
        <begin position="204"/>
        <end position="213"/>
    </location>
</feature>
<feature type="compositionally biased region" description="Acidic residues" evidence="2">
    <location>
        <begin position="427"/>
        <end position="440"/>
    </location>
</feature>
<gene>
    <name evidence="3" type="ORF">GSLYS_00007081001</name>
</gene>
<dbReference type="GO" id="GO:0005634">
    <property type="term" value="C:nucleus"/>
    <property type="evidence" value="ECO:0007669"/>
    <property type="project" value="TreeGrafter"/>
</dbReference>
<keyword evidence="4" id="KW-1185">Reference proteome</keyword>
<sequence>MLAHNGLALITEKLQNQRLEESPQTSCSNKLPQVTLESPAKSTCQPQSSKLAVKGKNVWALSLESERQGRHEFGSPDDKSALGPPEKVQSSLTSICRHKKHRHLCQFCDSAPGTPTAPPKKKHCRSLSVPPDGAMVLPAPSKDPGGKIWKPIAVIPRSNNNIQDKDTNHLPAYTSVSSKWFPTITSGFKLVPVIPPPLSVDSGHYTTSDLQTPPGSPVPRPASAASETSFSSLGSAWLDYSPIRNRVRVLENRSLSCEDRISGSSSTTSMPCVHGSTDSSSGCCSSSQDGSSSCSSSGIPRCHSQPCVLHHRRCGKKRRRDCDRPTLNFNKMTETAYSHSHRRSEPWSTAIHDQQLGLSSYKDILDNSRIGFGLNPIASSPLDSELPVMTRHLGDPELTHAASIALPLTPPDHSSPSFLLPVGVGGTEDDEEEEEEEEEIDHTNCNCHDSRTDDGVGLFQMNDLDLEQIESH</sequence>
<evidence type="ECO:0000313" key="4">
    <source>
        <dbReference type="Proteomes" id="UP001497497"/>
    </source>
</evidence>
<name>A0AAV2HLU2_LYMST</name>
<evidence type="ECO:0000256" key="1">
    <source>
        <dbReference type="ARBA" id="ARBA00010984"/>
    </source>
</evidence>
<protein>
    <submittedName>
        <fullName evidence="3">Uncharacterized protein</fullName>
    </submittedName>
</protein>
<dbReference type="PANTHER" id="PTHR28567">
    <property type="entry name" value="PROTEIN FAM53A-LIKE ISOFORM X1"/>
    <property type="match status" value="1"/>
</dbReference>